<reference evidence="1 2" key="1">
    <citation type="journal article" date="2020" name="Genomics">
        <title>Complete, high-quality genomes from long-read metagenomic sequencing of two wolf lichen thalli reveals enigmatic genome architecture.</title>
        <authorList>
            <person name="McKenzie S.K."/>
            <person name="Walston R.F."/>
            <person name="Allen J.L."/>
        </authorList>
    </citation>
    <scope>NUCLEOTIDE SEQUENCE [LARGE SCALE GENOMIC DNA]</scope>
    <source>
        <strain evidence="1">WasteWater2</strain>
    </source>
</reference>
<organism evidence="1 2">
    <name type="scientific">Letharia columbiana</name>
    <dbReference type="NCBI Taxonomy" id="112416"/>
    <lineage>
        <taxon>Eukaryota</taxon>
        <taxon>Fungi</taxon>
        <taxon>Dikarya</taxon>
        <taxon>Ascomycota</taxon>
        <taxon>Pezizomycotina</taxon>
        <taxon>Lecanoromycetes</taxon>
        <taxon>OSLEUM clade</taxon>
        <taxon>Lecanoromycetidae</taxon>
        <taxon>Lecanorales</taxon>
        <taxon>Lecanorineae</taxon>
        <taxon>Parmeliaceae</taxon>
        <taxon>Letharia</taxon>
    </lineage>
</organism>
<evidence type="ECO:0000313" key="2">
    <source>
        <dbReference type="Proteomes" id="UP000578531"/>
    </source>
</evidence>
<evidence type="ECO:0000313" key="1">
    <source>
        <dbReference type="EMBL" id="KAF6223805.1"/>
    </source>
</evidence>
<name>A0A8H6FD03_9LECA</name>
<dbReference type="Proteomes" id="UP000578531">
    <property type="component" value="Unassembled WGS sequence"/>
</dbReference>
<dbReference type="EMBL" id="JACCJC010000131">
    <property type="protein sequence ID" value="KAF6223805.1"/>
    <property type="molecule type" value="Genomic_DNA"/>
</dbReference>
<dbReference type="GeneID" id="59294764"/>
<proteinExistence type="predicted"/>
<dbReference type="OrthoDB" id="5391496at2759"/>
<keyword evidence="2" id="KW-1185">Reference proteome</keyword>
<accession>A0A8H6FD03</accession>
<dbReference type="RefSeq" id="XP_037158117.1">
    <property type="nucleotide sequence ID" value="XM_037314961.1"/>
</dbReference>
<dbReference type="AlphaFoldDB" id="A0A8H6FD03"/>
<gene>
    <name evidence="1" type="ORF">HO173_013136</name>
</gene>
<comment type="caution">
    <text evidence="1">The sequence shown here is derived from an EMBL/GenBank/DDBJ whole genome shotgun (WGS) entry which is preliminary data.</text>
</comment>
<protein>
    <submittedName>
        <fullName evidence="1">Uncharacterized protein</fullName>
    </submittedName>
</protein>
<sequence length="238" mass="25704">MPFAHTPIALAPLLCTDFVNFILRHHTSPTTLIICSSREAFLQEIQACIDYTHPRDPSTDSSNEPSFDASHAALHPLLVPTIHLIAKSRSVNLAFTPTLPHLRAYLATCISSPGSPSTASTFAKPGSQYPMLAVWGLATLHRSTAEHSAQGLSRSLGAAVETAKLNGQRLVLAESTALSGEVEYESVDSVGNPWKEQVPLLSGSVRFGGEDRTWAGKTVEVETVVRRWCRFVTVGDEG</sequence>